<evidence type="ECO:0000256" key="5">
    <source>
        <dbReference type="ARBA" id="ARBA00023004"/>
    </source>
</evidence>
<dbReference type="GO" id="GO:0070483">
    <property type="term" value="P:detection of hypoxia"/>
    <property type="evidence" value="ECO:0007669"/>
    <property type="project" value="UniProtKB-ARBA"/>
</dbReference>
<name>I0YTK3_COCSC</name>
<dbReference type="GO" id="GO:0046872">
    <property type="term" value="F:metal ion binding"/>
    <property type="evidence" value="ECO:0007669"/>
    <property type="project" value="UniProtKB-KW"/>
</dbReference>
<dbReference type="EC" id="1.13.11.20" evidence="2"/>
<dbReference type="PANTHER" id="PTHR22966:SF61">
    <property type="entry name" value="2-AMINOETHANETHIOL DIOXYGENASE"/>
    <property type="match status" value="1"/>
</dbReference>
<evidence type="ECO:0000256" key="4">
    <source>
        <dbReference type="ARBA" id="ARBA00023002"/>
    </source>
</evidence>
<dbReference type="Gene3D" id="2.60.120.10">
    <property type="entry name" value="Jelly Rolls"/>
    <property type="match status" value="1"/>
</dbReference>
<keyword evidence="5" id="KW-0408">Iron</keyword>
<dbReference type="Proteomes" id="UP000007264">
    <property type="component" value="Unassembled WGS sequence"/>
</dbReference>
<dbReference type="STRING" id="574566.I0YTK3"/>
<keyword evidence="4" id="KW-0560">Oxidoreductase</keyword>
<dbReference type="EMBL" id="AGSI01000012">
    <property type="protein sequence ID" value="EIE21722.1"/>
    <property type="molecule type" value="Genomic_DNA"/>
</dbReference>
<proteinExistence type="inferred from homology"/>
<dbReference type="GO" id="GO:0017172">
    <property type="term" value="F:cysteine dioxygenase activity"/>
    <property type="evidence" value="ECO:0007669"/>
    <property type="project" value="UniProtKB-EC"/>
</dbReference>
<comment type="caution">
    <text evidence="7">The sequence shown here is derived from an EMBL/GenBank/DDBJ whole genome shotgun (WGS) entry which is preliminary data.</text>
</comment>
<dbReference type="KEGG" id="csl:COCSUDRAFT_83511"/>
<evidence type="ECO:0000256" key="1">
    <source>
        <dbReference type="ARBA" id="ARBA00006622"/>
    </source>
</evidence>
<evidence type="ECO:0000313" key="7">
    <source>
        <dbReference type="EMBL" id="EIE21722.1"/>
    </source>
</evidence>
<reference evidence="7 8" key="1">
    <citation type="journal article" date="2012" name="Genome Biol.">
        <title>The genome of the polar eukaryotic microalga coccomyxa subellipsoidea reveals traits of cold adaptation.</title>
        <authorList>
            <person name="Blanc G."/>
            <person name="Agarkova I."/>
            <person name="Grimwood J."/>
            <person name="Kuo A."/>
            <person name="Brueggeman A."/>
            <person name="Dunigan D."/>
            <person name="Gurnon J."/>
            <person name="Ladunga I."/>
            <person name="Lindquist E."/>
            <person name="Lucas S."/>
            <person name="Pangilinan J."/>
            <person name="Proschold T."/>
            <person name="Salamov A."/>
            <person name="Schmutz J."/>
            <person name="Weeks D."/>
            <person name="Yamada T."/>
            <person name="Claverie J.M."/>
            <person name="Grigoriev I."/>
            <person name="Van Etten J."/>
            <person name="Lomsadze A."/>
            <person name="Borodovsky M."/>
        </authorList>
    </citation>
    <scope>NUCLEOTIDE SEQUENCE [LARGE SCALE GENOMIC DNA]</scope>
    <source>
        <strain evidence="7 8">C-169</strain>
    </source>
</reference>
<feature type="non-terminal residue" evidence="7">
    <location>
        <position position="1"/>
    </location>
</feature>
<evidence type="ECO:0000256" key="2">
    <source>
        <dbReference type="ARBA" id="ARBA00013133"/>
    </source>
</evidence>
<accession>I0YTK3</accession>
<evidence type="ECO:0000313" key="8">
    <source>
        <dbReference type="Proteomes" id="UP000007264"/>
    </source>
</evidence>
<dbReference type="SUPFAM" id="SSF51182">
    <property type="entry name" value="RmlC-like cupins"/>
    <property type="match status" value="1"/>
</dbReference>
<sequence>IHEEEALSIGIFRLPCNSRIPLHNHPGMTVFSRVLYGRLHVRSLDWAEPEGAFDRDGQRKATLQTDSVIQAGDPPSVLYPHGGNLHAFTGETDCAVLDLFLPPYNRRQGRDCTYYREV</sequence>
<dbReference type="RefSeq" id="XP_005646266.1">
    <property type="nucleotide sequence ID" value="XM_005646209.1"/>
</dbReference>
<feature type="non-terminal residue" evidence="7">
    <location>
        <position position="118"/>
    </location>
</feature>
<dbReference type="InterPro" id="IPR011051">
    <property type="entry name" value="RmlC_Cupin_sf"/>
</dbReference>
<evidence type="ECO:0000256" key="6">
    <source>
        <dbReference type="ARBA" id="ARBA00024284"/>
    </source>
</evidence>
<keyword evidence="8" id="KW-1185">Reference proteome</keyword>
<evidence type="ECO:0000256" key="3">
    <source>
        <dbReference type="ARBA" id="ARBA00022723"/>
    </source>
</evidence>
<dbReference type="InterPro" id="IPR012864">
    <property type="entry name" value="PCO/ADO"/>
</dbReference>
<dbReference type="GeneID" id="17039705"/>
<dbReference type="eggNOG" id="KOG4281">
    <property type="taxonomic scope" value="Eukaryota"/>
</dbReference>
<comment type="catalytic activity">
    <reaction evidence="6">
        <text>L-cysteine + O2 = 3-sulfino-L-alanine + H(+)</text>
        <dbReference type="Rhea" id="RHEA:20441"/>
        <dbReference type="ChEBI" id="CHEBI:15378"/>
        <dbReference type="ChEBI" id="CHEBI:15379"/>
        <dbReference type="ChEBI" id="CHEBI:35235"/>
        <dbReference type="ChEBI" id="CHEBI:61085"/>
        <dbReference type="EC" id="1.13.11.20"/>
    </reaction>
    <physiologicalReaction direction="left-to-right" evidence="6">
        <dbReference type="Rhea" id="RHEA:20442"/>
    </physiologicalReaction>
</comment>
<dbReference type="InterPro" id="IPR014710">
    <property type="entry name" value="RmlC-like_jellyroll"/>
</dbReference>
<dbReference type="Pfam" id="PF07847">
    <property type="entry name" value="PCO_ADO"/>
    <property type="match status" value="1"/>
</dbReference>
<keyword evidence="3" id="KW-0479">Metal-binding</keyword>
<dbReference type="PANTHER" id="PTHR22966">
    <property type="entry name" value="2-AMINOETHANETHIOL DIOXYGENASE"/>
    <property type="match status" value="1"/>
</dbReference>
<protein>
    <recommendedName>
        <fullName evidence="2">cysteine dioxygenase</fullName>
        <ecNumber evidence="2">1.13.11.20</ecNumber>
    </recommendedName>
</protein>
<dbReference type="CDD" id="cd20289">
    <property type="entry name" value="cupin_ADO"/>
    <property type="match status" value="1"/>
</dbReference>
<dbReference type="AlphaFoldDB" id="I0YTK3"/>
<gene>
    <name evidence="7" type="ORF">COCSUDRAFT_83511</name>
</gene>
<dbReference type="OrthoDB" id="271433at2759"/>
<comment type="similarity">
    <text evidence="1">Belongs to the cysteine dioxygenase family.</text>
</comment>
<organism evidence="7 8">
    <name type="scientific">Coccomyxa subellipsoidea (strain C-169)</name>
    <name type="common">Green microalga</name>
    <dbReference type="NCBI Taxonomy" id="574566"/>
    <lineage>
        <taxon>Eukaryota</taxon>
        <taxon>Viridiplantae</taxon>
        <taxon>Chlorophyta</taxon>
        <taxon>core chlorophytes</taxon>
        <taxon>Trebouxiophyceae</taxon>
        <taxon>Trebouxiophyceae incertae sedis</taxon>
        <taxon>Coccomyxaceae</taxon>
        <taxon>Coccomyxa</taxon>
        <taxon>Coccomyxa subellipsoidea</taxon>
    </lineage>
</organism>